<evidence type="ECO:0000313" key="2">
    <source>
        <dbReference type="Proteomes" id="UP000789366"/>
    </source>
</evidence>
<keyword evidence="2" id="KW-1185">Reference proteome</keyword>
<dbReference type="Proteomes" id="UP000789366">
    <property type="component" value="Unassembled WGS sequence"/>
</dbReference>
<name>A0ACA9N922_9GLOM</name>
<accession>A0ACA9N922</accession>
<feature type="non-terminal residue" evidence="1">
    <location>
        <position position="1"/>
    </location>
</feature>
<gene>
    <name evidence="1" type="ORF">SPELUC_LOCUS8535</name>
</gene>
<comment type="caution">
    <text evidence="1">The sequence shown here is derived from an EMBL/GenBank/DDBJ whole genome shotgun (WGS) entry which is preliminary data.</text>
</comment>
<reference evidence="1" key="1">
    <citation type="submission" date="2021-06" db="EMBL/GenBank/DDBJ databases">
        <authorList>
            <person name="Kallberg Y."/>
            <person name="Tangrot J."/>
            <person name="Rosling A."/>
        </authorList>
    </citation>
    <scope>NUCLEOTIDE SEQUENCE</scope>
    <source>
        <strain evidence="1">28 12/20/2015</strain>
    </source>
</reference>
<dbReference type="EMBL" id="CAJVPW010012956">
    <property type="protein sequence ID" value="CAG8640204.1"/>
    <property type="molecule type" value="Genomic_DNA"/>
</dbReference>
<proteinExistence type="predicted"/>
<evidence type="ECO:0000313" key="1">
    <source>
        <dbReference type="EMBL" id="CAG8640204.1"/>
    </source>
</evidence>
<protein>
    <submittedName>
        <fullName evidence="1">630_t:CDS:1</fullName>
    </submittedName>
</protein>
<sequence>GVIEDDHKHLQRLAKIFFAITLSQAELSENDLQDSALDKTTYMIFKNNDVSLEQIENFSVYSQLSNDKKLKIGSIVNLFDIIFGRQDDVEETSTTMQRLSNM</sequence>
<organism evidence="1 2">
    <name type="scientific">Cetraspora pellucida</name>
    <dbReference type="NCBI Taxonomy" id="1433469"/>
    <lineage>
        <taxon>Eukaryota</taxon>
        <taxon>Fungi</taxon>
        <taxon>Fungi incertae sedis</taxon>
        <taxon>Mucoromycota</taxon>
        <taxon>Glomeromycotina</taxon>
        <taxon>Glomeromycetes</taxon>
        <taxon>Diversisporales</taxon>
        <taxon>Gigasporaceae</taxon>
        <taxon>Cetraspora</taxon>
    </lineage>
</organism>